<accession>A0A8J3ZT73</accession>
<feature type="transmembrane region" description="Helical" evidence="6">
    <location>
        <begin position="96"/>
        <end position="114"/>
    </location>
</feature>
<evidence type="ECO:0000256" key="4">
    <source>
        <dbReference type="ARBA" id="ARBA00022989"/>
    </source>
</evidence>
<feature type="transmembrane region" description="Helical" evidence="6">
    <location>
        <begin position="71"/>
        <end position="90"/>
    </location>
</feature>
<comment type="caution">
    <text evidence="8">The sequence shown here is derived from an EMBL/GenBank/DDBJ whole genome shotgun (WGS) entry which is preliminary data.</text>
</comment>
<evidence type="ECO:0000256" key="5">
    <source>
        <dbReference type="ARBA" id="ARBA00023136"/>
    </source>
</evidence>
<dbReference type="GO" id="GO:0016020">
    <property type="term" value="C:membrane"/>
    <property type="evidence" value="ECO:0007669"/>
    <property type="project" value="UniProtKB-SubCell"/>
</dbReference>
<gene>
    <name evidence="8" type="ORF">Voc01_043810</name>
</gene>
<feature type="transmembrane region" description="Helical" evidence="6">
    <location>
        <begin position="126"/>
        <end position="145"/>
    </location>
</feature>
<dbReference type="PANTHER" id="PTHR32322">
    <property type="entry name" value="INNER MEMBRANE TRANSPORTER"/>
    <property type="match status" value="1"/>
</dbReference>
<comment type="subcellular location">
    <subcellularLocation>
        <location evidence="1">Membrane</location>
        <topology evidence="1">Multi-pass membrane protein</topology>
    </subcellularLocation>
</comment>
<proteinExistence type="inferred from homology"/>
<dbReference type="InterPro" id="IPR050638">
    <property type="entry name" value="AA-Vitamin_Transporters"/>
</dbReference>
<feature type="transmembrane region" description="Helical" evidence="6">
    <location>
        <begin position="261"/>
        <end position="279"/>
    </location>
</feature>
<evidence type="ECO:0000259" key="7">
    <source>
        <dbReference type="Pfam" id="PF00892"/>
    </source>
</evidence>
<evidence type="ECO:0000256" key="1">
    <source>
        <dbReference type="ARBA" id="ARBA00004141"/>
    </source>
</evidence>
<organism evidence="8 9">
    <name type="scientific">Virgisporangium ochraceum</name>
    <dbReference type="NCBI Taxonomy" id="65505"/>
    <lineage>
        <taxon>Bacteria</taxon>
        <taxon>Bacillati</taxon>
        <taxon>Actinomycetota</taxon>
        <taxon>Actinomycetes</taxon>
        <taxon>Micromonosporales</taxon>
        <taxon>Micromonosporaceae</taxon>
        <taxon>Virgisporangium</taxon>
    </lineage>
</organism>
<feature type="transmembrane region" description="Helical" evidence="6">
    <location>
        <begin position="227"/>
        <end position="254"/>
    </location>
</feature>
<sequence length="314" mass="31010">MTSNSTLPVGRGLWFVCIAATAWGTGGAVAAVLYDTSGLGPVAVSWWRFVGGALLLAAVRRPSAPFPWHGWRSMVVTGCGLALYQTAYYVSIQYTGLAVATVVTLGAGPVLIAVGARVAGIESLDGAGIAACGGALLGLVLLVGGSSGAAGGPSGTAGGLSGRDMTIGVAFALLSAAGYAAVTLLTRRGNGIDRYDTALGGFAVGAVVLTPLALVDGPLPAGSGVAVTAALLLYLMVVPTALAYALFFAGLAVVRATTASVVALVEPLTAAAVAVTLLGERVTPVAALGGAILLGTVFLLMRSERRGAPAGERS</sequence>
<dbReference type="EMBL" id="BOPH01000062">
    <property type="protein sequence ID" value="GIJ69464.1"/>
    <property type="molecule type" value="Genomic_DNA"/>
</dbReference>
<dbReference type="RefSeq" id="WP_203929385.1">
    <property type="nucleotide sequence ID" value="NZ_BOPH01000062.1"/>
</dbReference>
<dbReference type="SUPFAM" id="SSF103481">
    <property type="entry name" value="Multidrug resistance efflux transporter EmrE"/>
    <property type="match status" value="2"/>
</dbReference>
<keyword evidence="3 6" id="KW-0812">Transmembrane</keyword>
<comment type="similarity">
    <text evidence="2">Belongs to the EamA transporter family.</text>
</comment>
<keyword evidence="5 6" id="KW-0472">Membrane</keyword>
<evidence type="ECO:0000313" key="9">
    <source>
        <dbReference type="Proteomes" id="UP000635606"/>
    </source>
</evidence>
<dbReference type="InterPro" id="IPR037185">
    <property type="entry name" value="EmrE-like"/>
</dbReference>
<feature type="transmembrane region" description="Helical" evidence="6">
    <location>
        <begin position="285"/>
        <end position="301"/>
    </location>
</feature>
<feature type="transmembrane region" description="Helical" evidence="6">
    <location>
        <begin position="12"/>
        <end position="33"/>
    </location>
</feature>
<feature type="transmembrane region" description="Helical" evidence="6">
    <location>
        <begin position="39"/>
        <end position="59"/>
    </location>
</feature>
<protein>
    <submittedName>
        <fullName evidence="8">Membrane protein</fullName>
    </submittedName>
</protein>
<feature type="transmembrane region" description="Helical" evidence="6">
    <location>
        <begin position="165"/>
        <end position="185"/>
    </location>
</feature>
<feature type="domain" description="EamA" evidence="7">
    <location>
        <begin position="167"/>
        <end position="301"/>
    </location>
</feature>
<reference evidence="8" key="1">
    <citation type="submission" date="2021-01" db="EMBL/GenBank/DDBJ databases">
        <title>Whole genome shotgun sequence of Virgisporangium ochraceum NBRC 16418.</title>
        <authorList>
            <person name="Komaki H."/>
            <person name="Tamura T."/>
        </authorList>
    </citation>
    <scope>NUCLEOTIDE SEQUENCE</scope>
    <source>
        <strain evidence="8">NBRC 16418</strain>
    </source>
</reference>
<dbReference type="PANTHER" id="PTHR32322:SF2">
    <property type="entry name" value="EAMA DOMAIN-CONTAINING PROTEIN"/>
    <property type="match status" value="1"/>
</dbReference>
<evidence type="ECO:0000313" key="8">
    <source>
        <dbReference type="EMBL" id="GIJ69464.1"/>
    </source>
</evidence>
<dbReference type="Proteomes" id="UP000635606">
    <property type="component" value="Unassembled WGS sequence"/>
</dbReference>
<evidence type="ECO:0000256" key="2">
    <source>
        <dbReference type="ARBA" id="ARBA00007362"/>
    </source>
</evidence>
<dbReference type="InterPro" id="IPR000620">
    <property type="entry name" value="EamA_dom"/>
</dbReference>
<keyword evidence="4 6" id="KW-1133">Transmembrane helix</keyword>
<feature type="transmembrane region" description="Helical" evidence="6">
    <location>
        <begin position="197"/>
        <end position="215"/>
    </location>
</feature>
<dbReference type="Pfam" id="PF00892">
    <property type="entry name" value="EamA"/>
    <property type="match status" value="2"/>
</dbReference>
<name>A0A8J3ZT73_9ACTN</name>
<evidence type="ECO:0000256" key="3">
    <source>
        <dbReference type="ARBA" id="ARBA00022692"/>
    </source>
</evidence>
<keyword evidence="9" id="KW-1185">Reference proteome</keyword>
<evidence type="ECO:0000256" key="6">
    <source>
        <dbReference type="SAM" id="Phobius"/>
    </source>
</evidence>
<dbReference type="AlphaFoldDB" id="A0A8J3ZT73"/>
<feature type="domain" description="EamA" evidence="7">
    <location>
        <begin position="11"/>
        <end position="143"/>
    </location>
</feature>